<organism evidence="2">
    <name type="scientific">Mytilinidion resinicola</name>
    <dbReference type="NCBI Taxonomy" id="574789"/>
    <lineage>
        <taxon>Eukaryota</taxon>
        <taxon>Fungi</taxon>
        <taxon>Dikarya</taxon>
        <taxon>Ascomycota</taxon>
        <taxon>Pezizomycotina</taxon>
        <taxon>Dothideomycetes</taxon>
        <taxon>Pleosporomycetidae</taxon>
        <taxon>Mytilinidiales</taxon>
        <taxon>Mytilinidiaceae</taxon>
        <taxon>Mytilinidion</taxon>
    </lineage>
</organism>
<reference evidence="4" key="2">
    <citation type="submission" date="2020-04" db="EMBL/GenBank/DDBJ databases">
        <authorList>
            <consortium name="NCBI Genome Project"/>
        </authorList>
    </citation>
    <scope>NUCLEOTIDE SEQUENCE</scope>
    <source>
        <strain evidence="4">CBS 304.34</strain>
    </source>
</reference>
<evidence type="ECO:0000313" key="3">
    <source>
        <dbReference type="Proteomes" id="UP000504636"/>
    </source>
</evidence>
<dbReference type="RefSeq" id="XP_033576904.1">
    <property type="nucleotide sequence ID" value="XM_033719876.1"/>
</dbReference>
<reference evidence="4" key="3">
    <citation type="submission" date="2025-04" db="UniProtKB">
        <authorList>
            <consortium name="RefSeq"/>
        </authorList>
    </citation>
    <scope>IDENTIFICATION</scope>
    <source>
        <strain evidence="4">CBS 304.34</strain>
    </source>
</reference>
<dbReference type="InterPro" id="IPR021109">
    <property type="entry name" value="Peptidase_aspartic_dom_sf"/>
</dbReference>
<evidence type="ECO:0000313" key="4">
    <source>
        <dbReference type="RefSeq" id="XP_033576904.1"/>
    </source>
</evidence>
<keyword evidence="3" id="KW-1185">Reference proteome</keyword>
<dbReference type="Gene3D" id="2.40.70.10">
    <property type="entry name" value="Acid Proteases"/>
    <property type="match status" value="1"/>
</dbReference>
<dbReference type="EMBL" id="MU003700">
    <property type="protein sequence ID" value="KAF2809940.1"/>
    <property type="molecule type" value="Genomic_DNA"/>
</dbReference>
<evidence type="ECO:0000313" key="2">
    <source>
        <dbReference type="EMBL" id="KAF2809940.1"/>
    </source>
</evidence>
<dbReference type="GeneID" id="54460769"/>
<gene>
    <name evidence="2 4" type="ORF">BDZ99DRAFT_462575</name>
</gene>
<protein>
    <recommendedName>
        <fullName evidence="1">Peptidase A1 domain-containing protein</fullName>
    </recommendedName>
</protein>
<dbReference type="OrthoDB" id="771136at2759"/>
<reference evidence="2 4" key="1">
    <citation type="journal article" date="2020" name="Stud. Mycol.">
        <title>101 Dothideomycetes genomes: a test case for predicting lifestyles and emergence of pathogens.</title>
        <authorList>
            <person name="Haridas S."/>
            <person name="Albert R."/>
            <person name="Binder M."/>
            <person name="Bloem J."/>
            <person name="Labutti K."/>
            <person name="Salamov A."/>
            <person name="Andreopoulos B."/>
            <person name="Baker S."/>
            <person name="Barry K."/>
            <person name="Bills G."/>
            <person name="Bluhm B."/>
            <person name="Cannon C."/>
            <person name="Castanera R."/>
            <person name="Culley D."/>
            <person name="Daum C."/>
            <person name="Ezra D."/>
            <person name="Gonzalez J."/>
            <person name="Henrissat B."/>
            <person name="Kuo A."/>
            <person name="Liang C."/>
            <person name="Lipzen A."/>
            <person name="Lutzoni F."/>
            <person name="Magnuson J."/>
            <person name="Mondo S."/>
            <person name="Nolan M."/>
            <person name="Ohm R."/>
            <person name="Pangilinan J."/>
            <person name="Park H.-J."/>
            <person name="Ramirez L."/>
            <person name="Alfaro M."/>
            <person name="Sun H."/>
            <person name="Tritt A."/>
            <person name="Yoshinaga Y."/>
            <person name="Zwiers L.-H."/>
            <person name="Turgeon B."/>
            <person name="Goodwin S."/>
            <person name="Spatafora J."/>
            <person name="Crous P."/>
            <person name="Grigoriev I."/>
        </authorList>
    </citation>
    <scope>NUCLEOTIDE SEQUENCE</scope>
    <source>
        <strain evidence="2 4">CBS 304.34</strain>
    </source>
</reference>
<accession>A0A6A6YMB9</accession>
<dbReference type="Proteomes" id="UP000504636">
    <property type="component" value="Unplaced"/>
</dbReference>
<dbReference type="PROSITE" id="PS51767">
    <property type="entry name" value="PEPTIDASE_A1"/>
    <property type="match status" value="1"/>
</dbReference>
<dbReference type="AlphaFoldDB" id="A0A6A6YMB9"/>
<dbReference type="InterPro" id="IPR033121">
    <property type="entry name" value="PEPTIDASE_A1"/>
</dbReference>
<proteinExistence type="predicted"/>
<evidence type="ECO:0000259" key="1">
    <source>
        <dbReference type="PROSITE" id="PS51767"/>
    </source>
</evidence>
<feature type="domain" description="Peptidase A1" evidence="1">
    <location>
        <begin position="1"/>
        <end position="165"/>
    </location>
</feature>
<sequence>MFGGTNPEMYEGEIVELSLSNATDPDHGLQDPFDSGPPMLNGTWRVEARGLAWGEGGDERVDLAGYTARLDTVEPFIWLPEAAFRRLRDVIQPEHVPFWLDSVRCERLPDLPYLTYNLDGQDFALSPWDYTLEMDFGDLGVRCVVGFSRLVEGVRETSLRWGRRF</sequence>
<name>A0A6A6YMB9_9PEZI</name>
<dbReference type="SUPFAM" id="SSF50630">
    <property type="entry name" value="Acid proteases"/>
    <property type="match status" value="1"/>
</dbReference>
<dbReference type="Pfam" id="PF00026">
    <property type="entry name" value="Asp"/>
    <property type="match status" value="1"/>
</dbReference>